<sequence>MISGKAGKPSGGHIVGTEKRVNHYQSYEDIEGLLMNLGVVAALMLAFSVGLFATIGAEEWQRADFFSALIDHHSRIPENEPAFGDSIQVMETEQPSFRWNATWEDGSIFDVKTELKNAMADIARGPLSIDDDRVKIAAQFLEADFPTQYMRAWRIRKKKEISHFHAGSSTIILISGGLSTAFLTLALISSNTLYLSLVFSQVRHAPEKAAIW</sequence>
<dbReference type="InParanoid" id="A0A0G4H7F7"/>
<keyword evidence="1" id="KW-0812">Transmembrane</keyword>
<protein>
    <submittedName>
        <fullName evidence="2">Uncharacterized protein</fullName>
    </submittedName>
</protein>
<accession>A0A0G4H7F7</accession>
<dbReference type="EMBL" id="CDMY01001044">
    <property type="protein sequence ID" value="CEM39588.1"/>
    <property type="molecule type" value="Genomic_DNA"/>
</dbReference>
<organism evidence="2 3">
    <name type="scientific">Vitrella brassicaformis (strain CCMP3155)</name>
    <dbReference type="NCBI Taxonomy" id="1169540"/>
    <lineage>
        <taxon>Eukaryota</taxon>
        <taxon>Sar</taxon>
        <taxon>Alveolata</taxon>
        <taxon>Colpodellida</taxon>
        <taxon>Vitrellaceae</taxon>
        <taxon>Vitrella</taxon>
    </lineage>
</organism>
<keyword evidence="1" id="KW-0472">Membrane</keyword>
<dbReference type="PhylomeDB" id="A0A0G4H7F7"/>
<keyword evidence="1" id="KW-1133">Transmembrane helix</keyword>
<reference evidence="2 3" key="1">
    <citation type="submission" date="2014-11" db="EMBL/GenBank/DDBJ databases">
        <authorList>
            <person name="Zhu J."/>
            <person name="Qi W."/>
            <person name="Song R."/>
        </authorList>
    </citation>
    <scope>NUCLEOTIDE SEQUENCE [LARGE SCALE GENOMIC DNA]</scope>
</reference>
<dbReference type="VEuPathDB" id="CryptoDB:Vbra_2389"/>
<dbReference type="Proteomes" id="UP000041254">
    <property type="component" value="Unassembled WGS sequence"/>
</dbReference>
<evidence type="ECO:0000256" key="1">
    <source>
        <dbReference type="SAM" id="Phobius"/>
    </source>
</evidence>
<gene>
    <name evidence="2" type="ORF">Vbra_2389</name>
</gene>
<proteinExistence type="predicted"/>
<keyword evidence="3" id="KW-1185">Reference proteome</keyword>
<evidence type="ECO:0000313" key="3">
    <source>
        <dbReference type="Proteomes" id="UP000041254"/>
    </source>
</evidence>
<evidence type="ECO:0000313" key="2">
    <source>
        <dbReference type="EMBL" id="CEM39588.1"/>
    </source>
</evidence>
<name>A0A0G4H7F7_VITBC</name>
<feature type="transmembrane region" description="Helical" evidence="1">
    <location>
        <begin position="33"/>
        <end position="55"/>
    </location>
</feature>
<feature type="transmembrane region" description="Helical" evidence="1">
    <location>
        <begin position="164"/>
        <end position="188"/>
    </location>
</feature>
<dbReference type="AlphaFoldDB" id="A0A0G4H7F7"/>